<feature type="domain" description="Galactosyltransferase N-terminal" evidence="12">
    <location>
        <begin position="1"/>
        <end position="37"/>
    </location>
</feature>
<dbReference type="AlphaFoldDB" id="A0A7D9JV40"/>
<name>A0A7D9JV40_PARCT</name>
<evidence type="ECO:0000313" key="14">
    <source>
        <dbReference type="Proteomes" id="UP001152795"/>
    </source>
</evidence>
<gene>
    <name evidence="13" type="ORF">PACLA_8A025224</name>
</gene>
<evidence type="ECO:0000313" key="13">
    <source>
        <dbReference type="EMBL" id="CAB4036474.1"/>
    </source>
</evidence>
<dbReference type="PRINTS" id="PR02050">
    <property type="entry name" value="B14GALTRFASE"/>
</dbReference>
<dbReference type="InterPro" id="IPR027995">
    <property type="entry name" value="Galactosyl_T_N"/>
</dbReference>
<dbReference type="OrthoDB" id="10016069at2759"/>
<keyword evidence="5" id="KW-0808">Transferase</keyword>
<dbReference type="Pfam" id="PF02709">
    <property type="entry name" value="Glyco_transf_7C"/>
    <property type="match status" value="1"/>
</dbReference>
<evidence type="ECO:0000259" key="11">
    <source>
        <dbReference type="Pfam" id="PF02709"/>
    </source>
</evidence>
<evidence type="ECO:0000256" key="5">
    <source>
        <dbReference type="ARBA" id="ARBA00022679"/>
    </source>
</evidence>
<dbReference type="InterPro" id="IPR003859">
    <property type="entry name" value="Galactosyl_T"/>
</dbReference>
<dbReference type="EMBL" id="CACRXK020022077">
    <property type="protein sequence ID" value="CAB4036474.1"/>
    <property type="molecule type" value="Genomic_DNA"/>
</dbReference>
<evidence type="ECO:0000256" key="7">
    <source>
        <dbReference type="ARBA" id="ARBA00022968"/>
    </source>
</evidence>
<evidence type="ECO:0000256" key="9">
    <source>
        <dbReference type="ARBA" id="ARBA00023136"/>
    </source>
</evidence>
<keyword evidence="8" id="KW-1133">Transmembrane helix</keyword>
<feature type="non-terminal residue" evidence="13">
    <location>
        <position position="182"/>
    </location>
</feature>
<evidence type="ECO:0000259" key="12">
    <source>
        <dbReference type="Pfam" id="PF13733"/>
    </source>
</evidence>
<dbReference type="GO" id="GO:0005975">
    <property type="term" value="P:carbohydrate metabolic process"/>
    <property type="evidence" value="ECO:0007669"/>
    <property type="project" value="InterPro"/>
</dbReference>
<dbReference type="Proteomes" id="UP001152795">
    <property type="component" value="Unassembled WGS sequence"/>
</dbReference>
<comment type="similarity">
    <text evidence="3">Belongs to the glycosyltransferase 7 family.</text>
</comment>
<keyword evidence="9" id="KW-0472">Membrane</keyword>
<keyword evidence="14" id="KW-1185">Reference proteome</keyword>
<dbReference type="UniPathway" id="UPA00378"/>
<dbReference type="SUPFAM" id="SSF53448">
    <property type="entry name" value="Nucleotide-diphospho-sugar transferases"/>
    <property type="match status" value="1"/>
</dbReference>
<keyword evidence="4" id="KW-0328">Glycosyltransferase</keyword>
<evidence type="ECO:0000256" key="3">
    <source>
        <dbReference type="ARBA" id="ARBA00005735"/>
    </source>
</evidence>
<comment type="pathway">
    <text evidence="2">Protein modification; protein glycosylation.</text>
</comment>
<dbReference type="InterPro" id="IPR027791">
    <property type="entry name" value="Galactosyl_T_C"/>
</dbReference>
<proteinExistence type="inferred from homology"/>
<evidence type="ECO:0000256" key="2">
    <source>
        <dbReference type="ARBA" id="ARBA00004922"/>
    </source>
</evidence>
<feature type="domain" description="Galactosyltransferase C-terminal" evidence="11">
    <location>
        <begin position="42"/>
        <end position="117"/>
    </location>
</feature>
<keyword evidence="10" id="KW-0325">Glycoprotein</keyword>
<dbReference type="GO" id="GO:0005794">
    <property type="term" value="C:Golgi apparatus"/>
    <property type="evidence" value="ECO:0007669"/>
    <property type="project" value="TreeGrafter"/>
</dbReference>
<dbReference type="Gene3D" id="3.90.550.10">
    <property type="entry name" value="Spore Coat Polysaccharide Biosynthesis Protein SpsA, Chain A"/>
    <property type="match status" value="1"/>
</dbReference>
<evidence type="ECO:0000256" key="4">
    <source>
        <dbReference type="ARBA" id="ARBA00022676"/>
    </source>
</evidence>
<comment type="subcellular location">
    <subcellularLocation>
        <location evidence="1">Membrane</location>
        <topology evidence="1">Single-pass type II membrane protein</topology>
    </subcellularLocation>
</comment>
<reference evidence="13" key="1">
    <citation type="submission" date="2020-04" db="EMBL/GenBank/DDBJ databases">
        <authorList>
            <person name="Alioto T."/>
            <person name="Alioto T."/>
            <person name="Gomez Garrido J."/>
        </authorList>
    </citation>
    <scope>NUCLEOTIDE SEQUENCE</scope>
    <source>
        <strain evidence="13">A484AB</strain>
    </source>
</reference>
<dbReference type="PANTHER" id="PTHR19300:SF57">
    <property type="entry name" value="BETA-1,4-N-ACETYLGALACTOSAMINYLTRANSFERASE"/>
    <property type="match status" value="1"/>
</dbReference>
<evidence type="ECO:0000256" key="10">
    <source>
        <dbReference type="ARBA" id="ARBA00023180"/>
    </source>
</evidence>
<dbReference type="Pfam" id="PF13733">
    <property type="entry name" value="Glyco_transf_7N"/>
    <property type="match status" value="1"/>
</dbReference>
<dbReference type="InterPro" id="IPR029044">
    <property type="entry name" value="Nucleotide-diphossugar_trans"/>
</dbReference>
<evidence type="ECO:0000256" key="1">
    <source>
        <dbReference type="ARBA" id="ARBA00004606"/>
    </source>
</evidence>
<keyword evidence="6" id="KW-0812">Transmembrane</keyword>
<dbReference type="GO" id="GO:0008378">
    <property type="term" value="F:galactosyltransferase activity"/>
    <property type="evidence" value="ECO:0007669"/>
    <property type="project" value="TreeGrafter"/>
</dbReference>
<comment type="caution">
    <text evidence="13">The sequence shown here is derived from an EMBL/GenBank/DDBJ whole genome shotgun (WGS) entry which is preliminary data.</text>
</comment>
<protein>
    <submittedName>
        <fullName evidence="13">Beta-1,4-N-acetylgalactosaminyltransferase bre-4-like</fullName>
    </submittedName>
</protein>
<sequence length="182" mass="21103">MLFNIGYKEALRLHDFQCFVFHDVDLLLEDDRNYYGCALNPRHLSVAVDKFGYRLPYFTICGGVVSFTKEQFEKINGYSNVYWGWGGEDDDLYQRIRAAKYTLSRPMIELGCYTMLNVGHKSAPKDPKRHKKLQSSAKRMTTDGLNSLQYDVIKSIKTAEYQLYTNITVNIGALTKRPKYTR</sequence>
<dbReference type="PANTHER" id="PTHR19300">
    <property type="entry name" value="BETA-1,4-GALACTOSYLTRANSFERASE"/>
    <property type="match status" value="1"/>
</dbReference>
<keyword evidence="7" id="KW-0735">Signal-anchor</keyword>
<evidence type="ECO:0000256" key="8">
    <source>
        <dbReference type="ARBA" id="ARBA00022989"/>
    </source>
</evidence>
<accession>A0A7D9JV40</accession>
<dbReference type="GO" id="GO:0016020">
    <property type="term" value="C:membrane"/>
    <property type="evidence" value="ECO:0007669"/>
    <property type="project" value="UniProtKB-SubCell"/>
</dbReference>
<evidence type="ECO:0000256" key="6">
    <source>
        <dbReference type="ARBA" id="ARBA00022692"/>
    </source>
</evidence>
<organism evidence="13 14">
    <name type="scientific">Paramuricea clavata</name>
    <name type="common">Red gorgonian</name>
    <name type="synonym">Violescent sea-whip</name>
    <dbReference type="NCBI Taxonomy" id="317549"/>
    <lineage>
        <taxon>Eukaryota</taxon>
        <taxon>Metazoa</taxon>
        <taxon>Cnidaria</taxon>
        <taxon>Anthozoa</taxon>
        <taxon>Octocorallia</taxon>
        <taxon>Malacalcyonacea</taxon>
        <taxon>Plexauridae</taxon>
        <taxon>Paramuricea</taxon>
    </lineage>
</organism>